<evidence type="ECO:0000313" key="2">
    <source>
        <dbReference type="EMBL" id="KFU76956.1"/>
    </source>
</evidence>
<reference evidence="2 3" key="1">
    <citation type="journal article" date="2014" name="Genome Announc.">
        <title>Draft Genome Sequence of Amycolatopsis lurida NRRL 2430, Producer of the Glycopeptide Family Antibiotic Ristocetin.</title>
        <authorList>
            <person name="Kwun M.J."/>
            <person name="Hong H.J."/>
        </authorList>
    </citation>
    <scope>NUCLEOTIDE SEQUENCE [LARGE SCALE GENOMIC DNA]</scope>
    <source>
        <strain evidence="2 3">NRRL 2430</strain>
    </source>
</reference>
<keyword evidence="3" id="KW-1185">Reference proteome</keyword>
<proteinExistence type="predicted"/>
<dbReference type="AlphaFoldDB" id="A0A2P2FJQ9"/>
<protein>
    <submittedName>
        <fullName evidence="2">Uncharacterized protein</fullName>
    </submittedName>
</protein>
<organism evidence="2 3">
    <name type="scientific">Amycolatopsis lurida NRRL 2430</name>
    <dbReference type="NCBI Taxonomy" id="1460371"/>
    <lineage>
        <taxon>Bacteria</taxon>
        <taxon>Bacillati</taxon>
        <taxon>Actinomycetota</taxon>
        <taxon>Actinomycetes</taxon>
        <taxon>Pseudonocardiales</taxon>
        <taxon>Pseudonocardiaceae</taxon>
        <taxon>Amycolatopsis</taxon>
    </lineage>
</organism>
<evidence type="ECO:0000313" key="3">
    <source>
        <dbReference type="Proteomes" id="UP000256220"/>
    </source>
</evidence>
<dbReference type="Proteomes" id="UP000256220">
    <property type="component" value="Unassembled WGS sequence"/>
</dbReference>
<sequence>MFAAVEVSIYRMEIRVFRATFRRPLVCHLVHSRAGDSAAQTRQGRRTFAHPSSPRLRRQLERSIDRRLRAPSFVHPSPVELIILRRKIEQSQIEYVVDESGVAVSRPLNDSFGSLDDTESTELDMPLRSIVTSDRSEYHQRHGEPARFSRRRMMELPSGQERPVTDSLPDRLHDIGLMIPEVTHVPVVQIKDIVPRRLL</sequence>
<comment type="caution">
    <text evidence="2">The sequence shown here is derived from an EMBL/GenBank/DDBJ whole genome shotgun (WGS) entry which is preliminary data.</text>
</comment>
<gene>
    <name evidence="2" type="ORF">BB31_33145</name>
</gene>
<accession>A0A2P2FJQ9</accession>
<feature type="region of interest" description="Disordered" evidence="1">
    <location>
        <begin position="36"/>
        <end position="56"/>
    </location>
</feature>
<evidence type="ECO:0000256" key="1">
    <source>
        <dbReference type="SAM" id="MobiDB-lite"/>
    </source>
</evidence>
<name>A0A2P2FJQ9_AMYLU</name>
<dbReference type="EMBL" id="JFBM01000037">
    <property type="protein sequence ID" value="KFU76956.1"/>
    <property type="molecule type" value="Genomic_DNA"/>
</dbReference>